<organism evidence="1 2">
    <name type="scientific">Tepidibacillus decaturensis</name>
    <dbReference type="NCBI Taxonomy" id="1413211"/>
    <lineage>
        <taxon>Bacteria</taxon>
        <taxon>Bacillati</taxon>
        <taxon>Bacillota</taxon>
        <taxon>Bacilli</taxon>
        <taxon>Bacillales</taxon>
        <taxon>Bacillaceae</taxon>
        <taxon>Tepidibacillus</taxon>
    </lineage>
</organism>
<dbReference type="Pfam" id="PF01312">
    <property type="entry name" value="Bac_export_2"/>
    <property type="match status" value="1"/>
</dbReference>
<dbReference type="Proteomes" id="UP000070352">
    <property type="component" value="Unassembled WGS sequence"/>
</dbReference>
<keyword evidence="2" id="KW-1185">Reference proteome</keyword>
<evidence type="ECO:0000313" key="2">
    <source>
        <dbReference type="Proteomes" id="UP000070352"/>
    </source>
</evidence>
<dbReference type="GO" id="GO:0005886">
    <property type="term" value="C:plasma membrane"/>
    <property type="evidence" value="ECO:0007669"/>
    <property type="project" value="TreeGrafter"/>
</dbReference>
<dbReference type="InterPro" id="IPR029025">
    <property type="entry name" value="T3SS_substrate_exporter_C"/>
</dbReference>
<accession>A0A135L3V7</accession>
<gene>
    <name evidence="1" type="ORF">U473_06340</name>
</gene>
<dbReference type="RefSeq" id="WP_068724467.1">
    <property type="nucleotide sequence ID" value="NZ_LSKU01000001.1"/>
</dbReference>
<proteinExistence type="predicted"/>
<dbReference type="STRING" id="1413211.U473_06340"/>
<reference evidence="1 2" key="1">
    <citation type="submission" date="2016-02" db="EMBL/GenBank/DDBJ databases">
        <title>Draft Genome for Tepidibacillus decaturensis nov. sp. Strain Z9, an Anaerobic, Moderately Thermophilic and Heterotrophic Bacterium from Deep Subsurface of the Illinois Basin, USA.</title>
        <authorList>
            <person name="Dong Y."/>
            <person name="Chang J.Y."/>
            <person name="Sanford R."/>
            <person name="Fouke B.W."/>
        </authorList>
    </citation>
    <scope>NUCLEOTIDE SEQUENCE [LARGE SCALE GENOMIC DNA]</scope>
    <source>
        <strain evidence="1 2">Z9</strain>
    </source>
</reference>
<protein>
    <submittedName>
        <fullName evidence="1">FhlB domain-containing protein</fullName>
    </submittedName>
</protein>
<name>A0A135L3V7_9BACI</name>
<sequence>MKKQIKKAIALKYEPSHFNAPHVIAKGSGYIADQIIEQAQKHDVKIVEDQALTSILYQLEIHEQIPPSLYPMIAEIFAFVYQAEQKAGNLKNG</sequence>
<dbReference type="GO" id="GO:0009306">
    <property type="term" value="P:protein secretion"/>
    <property type="evidence" value="ECO:0007669"/>
    <property type="project" value="InterPro"/>
</dbReference>
<dbReference type="PANTHER" id="PTHR30531">
    <property type="entry name" value="FLAGELLAR BIOSYNTHETIC PROTEIN FLHB"/>
    <property type="match status" value="1"/>
</dbReference>
<dbReference type="OrthoDB" id="5244399at2"/>
<dbReference type="AlphaFoldDB" id="A0A135L3V7"/>
<dbReference type="EMBL" id="LSKU01000001">
    <property type="protein sequence ID" value="KXG43675.1"/>
    <property type="molecule type" value="Genomic_DNA"/>
</dbReference>
<dbReference type="Gene3D" id="3.40.1690.10">
    <property type="entry name" value="secretion proteins EscU"/>
    <property type="match status" value="1"/>
</dbReference>
<dbReference type="InterPro" id="IPR006135">
    <property type="entry name" value="T3SS_substrate_exporter"/>
</dbReference>
<dbReference type="SUPFAM" id="SSF160544">
    <property type="entry name" value="EscU C-terminal domain-like"/>
    <property type="match status" value="1"/>
</dbReference>
<dbReference type="PRINTS" id="PR00950">
    <property type="entry name" value="TYPE3IMSPROT"/>
</dbReference>
<comment type="caution">
    <text evidence="1">The sequence shown here is derived from an EMBL/GenBank/DDBJ whole genome shotgun (WGS) entry which is preliminary data.</text>
</comment>
<evidence type="ECO:0000313" key="1">
    <source>
        <dbReference type="EMBL" id="KXG43675.1"/>
    </source>
</evidence>
<dbReference type="PANTHER" id="PTHR30531:SF12">
    <property type="entry name" value="FLAGELLAR BIOSYNTHETIC PROTEIN FLHB"/>
    <property type="match status" value="1"/>
</dbReference>